<keyword evidence="2" id="KW-1003">Cell membrane</keyword>
<feature type="transmembrane region" description="Helical" evidence="6">
    <location>
        <begin position="108"/>
        <end position="135"/>
    </location>
</feature>
<keyword evidence="5 6" id="KW-0472">Membrane</keyword>
<name>A0A268ELX3_9BACL</name>
<reference evidence="7 8" key="1">
    <citation type="submission" date="2017-07" db="EMBL/GenBank/DDBJ databases">
        <title>Isolation and whole genome analysis of endospore-forming bacteria from heroin.</title>
        <authorList>
            <person name="Kalinowski J."/>
            <person name="Ahrens B."/>
            <person name="Al-Dilaimi A."/>
            <person name="Winkler A."/>
            <person name="Wibberg D."/>
            <person name="Schleenbecker U."/>
            <person name="Ruckert C."/>
            <person name="Wolfel R."/>
            <person name="Grass G."/>
        </authorList>
    </citation>
    <scope>NUCLEOTIDE SEQUENCE [LARGE SCALE GENOMIC DNA]</scope>
    <source>
        <strain evidence="7 8">7537-G1</strain>
    </source>
</reference>
<proteinExistence type="predicted"/>
<dbReference type="EMBL" id="NPBY01000059">
    <property type="protein sequence ID" value="PAD74119.1"/>
    <property type="molecule type" value="Genomic_DNA"/>
</dbReference>
<evidence type="ECO:0000313" key="8">
    <source>
        <dbReference type="Proteomes" id="UP000215596"/>
    </source>
</evidence>
<keyword evidence="3 6" id="KW-0812">Transmembrane</keyword>
<dbReference type="Pfam" id="PF01810">
    <property type="entry name" value="LysE"/>
    <property type="match status" value="1"/>
</dbReference>
<evidence type="ECO:0000256" key="6">
    <source>
        <dbReference type="SAM" id="Phobius"/>
    </source>
</evidence>
<dbReference type="Proteomes" id="UP000215596">
    <property type="component" value="Unassembled WGS sequence"/>
</dbReference>
<protein>
    <submittedName>
        <fullName evidence="7">Lysine transporter LysE</fullName>
    </submittedName>
</protein>
<evidence type="ECO:0000256" key="4">
    <source>
        <dbReference type="ARBA" id="ARBA00022989"/>
    </source>
</evidence>
<dbReference type="GO" id="GO:0005886">
    <property type="term" value="C:plasma membrane"/>
    <property type="evidence" value="ECO:0007669"/>
    <property type="project" value="UniProtKB-SubCell"/>
</dbReference>
<evidence type="ECO:0000256" key="2">
    <source>
        <dbReference type="ARBA" id="ARBA00022475"/>
    </source>
</evidence>
<feature type="transmembrane region" description="Helical" evidence="6">
    <location>
        <begin position="68"/>
        <end position="88"/>
    </location>
</feature>
<comment type="subcellular location">
    <subcellularLocation>
        <location evidence="1">Cell membrane</location>
        <topology evidence="1">Multi-pass membrane protein</topology>
    </subcellularLocation>
</comment>
<sequence>MPMFSFLLFVFVNSFTPGPNNFMAMSFGNKYGLLKTMTFCLGVGAGFFVLALLCSFFNLVLINLLPVIKLPLTILGVGYMLYLAFKTLTSKNDNHHGREGNEGRDRNLFVMGVLLQFINPKGVLYGITVVGTFLLPYYNSYISYFIFSLFLGVVGIMSSCSWGLFGFIFQKVLIQYRRPFNVIMALLLVYSAISIVLH</sequence>
<dbReference type="OrthoDB" id="198428at2"/>
<accession>A0A268ELX3</accession>
<dbReference type="GO" id="GO:0015171">
    <property type="term" value="F:amino acid transmembrane transporter activity"/>
    <property type="evidence" value="ECO:0007669"/>
    <property type="project" value="TreeGrafter"/>
</dbReference>
<evidence type="ECO:0000256" key="3">
    <source>
        <dbReference type="ARBA" id="ARBA00022692"/>
    </source>
</evidence>
<dbReference type="InterPro" id="IPR001123">
    <property type="entry name" value="LeuE-type"/>
</dbReference>
<feature type="transmembrane region" description="Helical" evidence="6">
    <location>
        <begin position="180"/>
        <end position="197"/>
    </location>
</feature>
<comment type="caution">
    <text evidence="7">The sequence shown here is derived from an EMBL/GenBank/DDBJ whole genome shotgun (WGS) entry which is preliminary data.</text>
</comment>
<dbReference type="GO" id="GO:0033228">
    <property type="term" value="P:cysteine export across plasma membrane"/>
    <property type="evidence" value="ECO:0007669"/>
    <property type="project" value="TreeGrafter"/>
</dbReference>
<dbReference type="RefSeq" id="WP_095266727.1">
    <property type="nucleotide sequence ID" value="NZ_NPBY01000059.1"/>
</dbReference>
<keyword evidence="4 6" id="KW-1133">Transmembrane helix</keyword>
<organism evidence="7 8">
    <name type="scientific">Paenibacillus campinasensis</name>
    <dbReference type="NCBI Taxonomy" id="66347"/>
    <lineage>
        <taxon>Bacteria</taxon>
        <taxon>Bacillati</taxon>
        <taxon>Bacillota</taxon>
        <taxon>Bacilli</taxon>
        <taxon>Bacillales</taxon>
        <taxon>Paenibacillaceae</taxon>
        <taxon>Paenibacillus</taxon>
    </lineage>
</organism>
<dbReference type="PANTHER" id="PTHR30086">
    <property type="entry name" value="ARGININE EXPORTER PROTEIN ARGO"/>
    <property type="match status" value="1"/>
</dbReference>
<feature type="transmembrane region" description="Helical" evidence="6">
    <location>
        <begin position="6"/>
        <end position="27"/>
    </location>
</feature>
<feature type="transmembrane region" description="Helical" evidence="6">
    <location>
        <begin position="141"/>
        <end position="168"/>
    </location>
</feature>
<feature type="transmembrane region" description="Helical" evidence="6">
    <location>
        <begin position="39"/>
        <end position="62"/>
    </location>
</feature>
<gene>
    <name evidence="7" type="ORF">CHH67_18630</name>
</gene>
<dbReference type="AlphaFoldDB" id="A0A268ELX3"/>
<evidence type="ECO:0000313" key="7">
    <source>
        <dbReference type="EMBL" id="PAD74119.1"/>
    </source>
</evidence>
<dbReference type="PANTHER" id="PTHR30086:SF20">
    <property type="entry name" value="ARGININE EXPORTER PROTEIN ARGO-RELATED"/>
    <property type="match status" value="1"/>
</dbReference>
<evidence type="ECO:0000256" key="5">
    <source>
        <dbReference type="ARBA" id="ARBA00023136"/>
    </source>
</evidence>
<evidence type="ECO:0000256" key="1">
    <source>
        <dbReference type="ARBA" id="ARBA00004651"/>
    </source>
</evidence>